<keyword evidence="2" id="KW-0812">Transmembrane</keyword>
<reference evidence="3" key="2">
    <citation type="journal article" date="2015" name="Genome Announc.">
        <title>Draft Genome Sequence of Filamentous Marine Cyanobacterium Lyngbya confervoides Strain BDU141951.</title>
        <authorList>
            <person name="Chandrababunaidu M.M."/>
            <person name="Sen D."/>
            <person name="Tripathy S."/>
        </authorList>
    </citation>
    <scope>NUCLEOTIDE SEQUENCE</scope>
    <source>
        <strain evidence="3">BDU141951</strain>
    </source>
</reference>
<accession>A0A0C1YKS2</accession>
<feature type="transmembrane region" description="Helical" evidence="2">
    <location>
        <begin position="6"/>
        <end position="23"/>
    </location>
</feature>
<feature type="compositionally biased region" description="Basic and acidic residues" evidence="1">
    <location>
        <begin position="72"/>
        <end position="92"/>
    </location>
</feature>
<keyword evidence="2" id="KW-0472">Membrane</keyword>
<proteinExistence type="predicted"/>
<sequence length="107" mass="11837">MDAAAVVIVIVLAIVVIWVVYLLRDRILELGLSLSGQEAKMNVKAKTPESPPDDKPVSVVFKGNKLRGEGEYRMRNSEFSENDVDGKQKVELGYDEAATDANDEENQ</sequence>
<name>A0A0C1YKS2_9CYAN</name>
<feature type="compositionally biased region" description="Acidic residues" evidence="1">
    <location>
        <begin position="93"/>
        <end position="107"/>
    </location>
</feature>
<keyword evidence="2" id="KW-1133">Transmembrane helix</keyword>
<reference evidence="3" key="3">
    <citation type="submission" date="2020-02" db="EMBL/GenBank/DDBJ databases">
        <authorList>
            <person name="Sarangi A.N."/>
            <person name="Ghosh S."/>
            <person name="Mukherjee M."/>
            <person name="Tripathy S."/>
        </authorList>
    </citation>
    <scope>NUCLEOTIDE SEQUENCE</scope>
    <source>
        <strain evidence="3">BDU141951</strain>
    </source>
</reference>
<gene>
    <name evidence="3" type="ORF">QQ91_023250</name>
</gene>
<feature type="region of interest" description="Disordered" evidence="1">
    <location>
        <begin position="72"/>
        <end position="107"/>
    </location>
</feature>
<reference evidence="3" key="1">
    <citation type="submission" date="2014-11" db="EMBL/GenBank/DDBJ databases">
        <authorList>
            <person name="Malar M.C."/>
            <person name="Sen D."/>
            <person name="Tripathy S."/>
        </authorList>
    </citation>
    <scope>NUCLEOTIDE SEQUENCE</scope>
    <source>
        <strain evidence="3">BDU141951</strain>
    </source>
</reference>
<dbReference type="EMBL" id="JTHE02000003">
    <property type="protein sequence ID" value="NEV70014.1"/>
    <property type="molecule type" value="Genomic_DNA"/>
</dbReference>
<comment type="caution">
    <text evidence="3">The sequence shown here is derived from an EMBL/GenBank/DDBJ whole genome shotgun (WGS) entry which is preliminary data.</text>
</comment>
<organism evidence="3">
    <name type="scientific">Lyngbya confervoides BDU141951</name>
    <dbReference type="NCBI Taxonomy" id="1574623"/>
    <lineage>
        <taxon>Bacteria</taxon>
        <taxon>Bacillati</taxon>
        <taxon>Cyanobacteriota</taxon>
        <taxon>Cyanophyceae</taxon>
        <taxon>Oscillatoriophycideae</taxon>
        <taxon>Oscillatoriales</taxon>
        <taxon>Microcoleaceae</taxon>
        <taxon>Lyngbya</taxon>
    </lineage>
</organism>
<evidence type="ECO:0000313" key="3">
    <source>
        <dbReference type="EMBL" id="NEV70014.1"/>
    </source>
</evidence>
<dbReference type="AlphaFoldDB" id="A0A0C1YKS2"/>
<evidence type="ECO:0000256" key="1">
    <source>
        <dbReference type="SAM" id="MobiDB-lite"/>
    </source>
</evidence>
<protein>
    <submittedName>
        <fullName evidence="3">Uncharacterized protein</fullName>
    </submittedName>
</protein>
<evidence type="ECO:0000256" key="2">
    <source>
        <dbReference type="SAM" id="Phobius"/>
    </source>
</evidence>